<proteinExistence type="inferred from homology"/>
<dbReference type="InterPro" id="IPR011856">
    <property type="entry name" value="tRNA_endonuc-like_dom_sf"/>
</dbReference>
<name>A0A2K9MJM7_9RHOB</name>
<dbReference type="PANTHER" id="PTHR34039:SF1">
    <property type="entry name" value="UPF0102 PROTEIN YRAN"/>
    <property type="match status" value="1"/>
</dbReference>
<dbReference type="InterPro" id="IPR011335">
    <property type="entry name" value="Restrct_endonuc-II-like"/>
</dbReference>
<dbReference type="OrthoDB" id="9812968at2"/>
<gene>
    <name evidence="2" type="ORF">CYR75_11520</name>
</gene>
<reference evidence="3" key="1">
    <citation type="submission" date="2017-12" db="EMBL/GenBank/DDBJ databases">
        <title>Genomic analysis of Paracoccus sp. CBA4604.</title>
        <authorList>
            <person name="Roh S.W."/>
            <person name="Kim J.Y."/>
            <person name="Kim J.S."/>
        </authorList>
    </citation>
    <scope>NUCLEOTIDE SEQUENCE [LARGE SCALE GENOMIC DNA]</scope>
    <source>
        <strain evidence="3">CBA4604</strain>
    </source>
</reference>
<dbReference type="AlphaFoldDB" id="A0A2K9MJM7"/>
<dbReference type="Pfam" id="PF02021">
    <property type="entry name" value="UPF0102"/>
    <property type="match status" value="1"/>
</dbReference>
<evidence type="ECO:0000313" key="2">
    <source>
        <dbReference type="EMBL" id="AUM75682.1"/>
    </source>
</evidence>
<dbReference type="Proteomes" id="UP000234882">
    <property type="component" value="Chromosome"/>
</dbReference>
<dbReference type="GO" id="GO:0003676">
    <property type="term" value="F:nucleic acid binding"/>
    <property type="evidence" value="ECO:0007669"/>
    <property type="project" value="InterPro"/>
</dbReference>
<dbReference type="SUPFAM" id="SSF52980">
    <property type="entry name" value="Restriction endonuclease-like"/>
    <property type="match status" value="1"/>
</dbReference>
<sequence length="145" mass="16075">MPVILPTDARKRLPAVPKTRKPSANRQARGRTAYQSGLLAEGAVADRYTQAGYDLLATRWRGKAGEVDLILRKDGIHVFVEVKAARDFDRAALRLNRRQMDRICLAACEYCGSLPTGQLTAMRLDAALVDQFGRVQIIENAFCAD</sequence>
<keyword evidence="3" id="KW-1185">Reference proteome</keyword>
<evidence type="ECO:0000256" key="1">
    <source>
        <dbReference type="ARBA" id="ARBA00006738"/>
    </source>
</evidence>
<evidence type="ECO:0000313" key="3">
    <source>
        <dbReference type="Proteomes" id="UP000234882"/>
    </source>
</evidence>
<dbReference type="InterPro" id="IPR003509">
    <property type="entry name" value="UPF0102_YraN-like"/>
</dbReference>
<dbReference type="KEGG" id="paru:CYR75_11520"/>
<comment type="similarity">
    <text evidence="1">Belongs to the UPF0102 family.</text>
</comment>
<dbReference type="PANTHER" id="PTHR34039">
    <property type="entry name" value="UPF0102 PROTEIN YRAN"/>
    <property type="match status" value="1"/>
</dbReference>
<protein>
    <submittedName>
        <fullName evidence="2">Uncharacterized protein</fullName>
    </submittedName>
</protein>
<dbReference type="EMBL" id="CP025583">
    <property type="protein sequence ID" value="AUM75682.1"/>
    <property type="molecule type" value="Genomic_DNA"/>
</dbReference>
<accession>A0A2K9MJM7</accession>
<organism evidence="2 3">
    <name type="scientific">Paracoccus jeotgali</name>
    <dbReference type="NCBI Taxonomy" id="2065379"/>
    <lineage>
        <taxon>Bacteria</taxon>
        <taxon>Pseudomonadati</taxon>
        <taxon>Pseudomonadota</taxon>
        <taxon>Alphaproteobacteria</taxon>
        <taxon>Rhodobacterales</taxon>
        <taxon>Paracoccaceae</taxon>
        <taxon>Paracoccus</taxon>
    </lineage>
</organism>
<dbReference type="Gene3D" id="3.40.1350.10">
    <property type="match status" value="1"/>
</dbReference>